<keyword evidence="2" id="KW-1185">Reference proteome</keyword>
<dbReference type="Proteomes" id="UP000827872">
    <property type="component" value="Linkage Group LG01"/>
</dbReference>
<evidence type="ECO:0000313" key="1">
    <source>
        <dbReference type="EMBL" id="KAH8018002.1"/>
    </source>
</evidence>
<gene>
    <name evidence="1" type="ORF">K3G42_033485</name>
</gene>
<protein>
    <submittedName>
        <fullName evidence="1">Uncharacterized protein</fullName>
    </submittedName>
</protein>
<accession>A0ACB8GEQ4</accession>
<proteinExistence type="predicted"/>
<sequence length="85" mass="9851">MCWSKRRKQRGNSCTPLWDNGKVYIAFSKVYVNEEMKRISWIRKNWLLVAGTAFVSVHIGTYLIQRAAKSSAKSGTEIKRKDLDK</sequence>
<organism evidence="1 2">
    <name type="scientific">Sphaerodactylus townsendi</name>
    <dbReference type="NCBI Taxonomy" id="933632"/>
    <lineage>
        <taxon>Eukaryota</taxon>
        <taxon>Metazoa</taxon>
        <taxon>Chordata</taxon>
        <taxon>Craniata</taxon>
        <taxon>Vertebrata</taxon>
        <taxon>Euteleostomi</taxon>
        <taxon>Lepidosauria</taxon>
        <taxon>Squamata</taxon>
        <taxon>Bifurcata</taxon>
        <taxon>Gekkota</taxon>
        <taxon>Sphaerodactylidae</taxon>
        <taxon>Sphaerodactylus</taxon>
    </lineage>
</organism>
<reference evidence="1" key="1">
    <citation type="submission" date="2021-08" db="EMBL/GenBank/DDBJ databases">
        <title>The first chromosome-level gecko genome reveals the dynamic sex chromosomes of Neotropical dwarf geckos (Sphaerodactylidae: Sphaerodactylus).</title>
        <authorList>
            <person name="Pinto B.J."/>
            <person name="Keating S.E."/>
            <person name="Gamble T."/>
        </authorList>
    </citation>
    <scope>NUCLEOTIDE SEQUENCE</scope>
    <source>
        <strain evidence="1">TG3544</strain>
    </source>
</reference>
<evidence type="ECO:0000313" key="2">
    <source>
        <dbReference type="Proteomes" id="UP000827872"/>
    </source>
</evidence>
<name>A0ACB8GEQ4_9SAUR</name>
<comment type="caution">
    <text evidence="1">The sequence shown here is derived from an EMBL/GenBank/DDBJ whole genome shotgun (WGS) entry which is preliminary data.</text>
</comment>
<dbReference type="EMBL" id="CM037614">
    <property type="protein sequence ID" value="KAH8018002.1"/>
    <property type="molecule type" value="Genomic_DNA"/>
</dbReference>